<gene>
    <name evidence="1" type="ORF">M3I41_02230</name>
</gene>
<reference evidence="1" key="1">
    <citation type="submission" date="2022-05" db="EMBL/GenBank/DDBJ databases">
        <title>Using nanopore sequencing to obtain complete genomes from saliva samples.</title>
        <authorList>
            <person name="Baker J.L."/>
        </authorList>
    </citation>
    <scope>NUCLEOTIDE SEQUENCE</scope>
    <source>
        <strain evidence="1">JCVI-JB-Ag32</strain>
    </source>
</reference>
<name>A0A9E7D717_9ACTO</name>
<accession>A0A9E7D717</accession>
<dbReference type="Proteomes" id="UP000830236">
    <property type="component" value="Chromosome"/>
</dbReference>
<dbReference type="Gene3D" id="3.10.129.10">
    <property type="entry name" value="Hotdog Thioesterase"/>
    <property type="match status" value="1"/>
</dbReference>
<dbReference type="InterPro" id="IPR029069">
    <property type="entry name" value="HotDog_dom_sf"/>
</dbReference>
<dbReference type="CDD" id="cd03441">
    <property type="entry name" value="R_hydratase_like"/>
    <property type="match status" value="1"/>
</dbReference>
<organism evidence="1 2">
    <name type="scientific">Actinomyces graevenitzii</name>
    <dbReference type="NCBI Taxonomy" id="55565"/>
    <lineage>
        <taxon>Bacteria</taxon>
        <taxon>Bacillati</taxon>
        <taxon>Actinomycetota</taxon>
        <taxon>Actinomycetes</taxon>
        <taxon>Actinomycetales</taxon>
        <taxon>Actinomycetaceae</taxon>
        <taxon>Actinomyces</taxon>
    </lineage>
</organism>
<evidence type="ECO:0000313" key="2">
    <source>
        <dbReference type="Proteomes" id="UP000830236"/>
    </source>
</evidence>
<dbReference type="EMBL" id="CP097095">
    <property type="protein sequence ID" value="UQF80118.1"/>
    <property type="molecule type" value="Genomic_DNA"/>
</dbReference>
<dbReference type="SUPFAM" id="SSF54637">
    <property type="entry name" value="Thioesterase/thiol ester dehydrase-isomerase"/>
    <property type="match status" value="1"/>
</dbReference>
<sequence length="261" mass="28980">MSAPAQIVSLERLESKTTTLANLINFILPRKPYAAAVRAAELVVAANVGWPLVRNGIGPTWEGMLHRRMALETRQPLPWVHDQAQVELLMLRSRRARNWEFWDSRIHLDRPDMQVRLTDFFARKVGVPGTFGSDAAKVEPLLYEELEVPAQSTPVTITFKHLRSWSRAIGDPNSIHSSARAAQAVGAPDGSLVVHGSLLAALSLCVQSVDELVIPQGLFREQKWKWHFKEMVTLPELGAVDVVITPQGDIYSADKLVVAAN</sequence>
<proteinExistence type="predicted"/>
<dbReference type="KEGG" id="agh:M3I41_02230"/>
<protein>
    <submittedName>
        <fullName evidence="1">MaoC family dehydratase</fullName>
    </submittedName>
</protein>
<evidence type="ECO:0000313" key="1">
    <source>
        <dbReference type="EMBL" id="UQF80118.1"/>
    </source>
</evidence>
<dbReference type="AlphaFoldDB" id="A0A9E7D717"/>